<feature type="domain" description="3-beta hydroxysteroid dehydrogenase/isomerase" evidence="3">
    <location>
        <begin position="69"/>
        <end position="199"/>
    </location>
</feature>
<proteinExistence type="inferred from homology"/>
<name>A0A9P5XJI5_9AGAR</name>
<evidence type="ECO:0000313" key="4">
    <source>
        <dbReference type="EMBL" id="KAF9450911.1"/>
    </source>
</evidence>
<dbReference type="AlphaFoldDB" id="A0A9P5XJI5"/>
<dbReference type="OrthoDB" id="10058185at2759"/>
<protein>
    <submittedName>
        <fullName evidence="4">NAD(P)-binding protein</fullName>
    </submittedName>
</protein>
<keyword evidence="5" id="KW-1185">Reference proteome</keyword>
<accession>A0A9P5XJI5</accession>
<dbReference type="GO" id="GO:0006694">
    <property type="term" value="P:steroid biosynthetic process"/>
    <property type="evidence" value="ECO:0007669"/>
    <property type="project" value="InterPro"/>
</dbReference>
<dbReference type="Pfam" id="PF01073">
    <property type="entry name" value="3Beta_HSD"/>
    <property type="match status" value="2"/>
</dbReference>
<dbReference type="InterPro" id="IPR002225">
    <property type="entry name" value="3Beta_OHSteriod_DH/Estase"/>
</dbReference>
<dbReference type="Gene3D" id="3.40.50.720">
    <property type="entry name" value="NAD(P)-binding Rossmann-like Domain"/>
    <property type="match status" value="1"/>
</dbReference>
<gene>
    <name evidence="4" type="ORF">P691DRAFT_700395</name>
</gene>
<dbReference type="SUPFAM" id="SSF51735">
    <property type="entry name" value="NAD(P)-binding Rossmann-fold domains"/>
    <property type="match status" value="1"/>
</dbReference>
<dbReference type="PANTHER" id="PTHR43245">
    <property type="entry name" value="BIFUNCTIONAL POLYMYXIN RESISTANCE PROTEIN ARNA"/>
    <property type="match status" value="1"/>
</dbReference>
<evidence type="ECO:0000256" key="2">
    <source>
        <dbReference type="ARBA" id="ARBA00023002"/>
    </source>
</evidence>
<sequence length="474" mass="52670">MTPVLVAALVALIYFIWHNDKLYKEPQTAFKQEHWTPQQVRRTADEFAGSESSILKAKDLPPKAGRRYIVVGGTGFLGNCVVSALLRRGEEPENIRIIDLQAPTDPEHLAAGVEFSTVDITDRSALISAFTKPWRAATTNGDPLQGLTVFHCAAVIRYFERHSVFLPRSVATNMSGTRNVIEAAKAAAADILVYTSSGAVGLRTPSLLAFPWVSKRDKSCTQIIRDEGEAEGKGGVVWRYRLHRDFFSNYAETKFRAELLVRNADKANDGNLRTGIVRPGGIMFGPSNKDPVFRELLKHPVNPIWGANSVQNLLYVENCVLAHLLYEQRLLETQRGGKDVGGHAYIIVDSASTISFGDLTMAVNTLTDGAVTFFQLSPTLMYFLSHLVEGYELAYHYLPPLRWVLPRLQGDLIKLQPASHRSMLIHALYDDSLARLPVEKGGLGYKEKVSTLKGVCHTLKWLKSHSETGLTKER</sequence>
<dbReference type="GO" id="GO:0016616">
    <property type="term" value="F:oxidoreductase activity, acting on the CH-OH group of donors, NAD or NADP as acceptor"/>
    <property type="evidence" value="ECO:0007669"/>
    <property type="project" value="InterPro"/>
</dbReference>
<keyword evidence="2" id="KW-0560">Oxidoreductase</keyword>
<feature type="domain" description="3-beta hydroxysteroid dehydrogenase/isomerase" evidence="3">
    <location>
        <begin position="245"/>
        <end position="363"/>
    </location>
</feature>
<dbReference type="PANTHER" id="PTHR43245:SF51">
    <property type="entry name" value="SHORT CHAIN DEHYDROGENASE_REDUCTASE FAMILY 42E, MEMBER 2"/>
    <property type="match status" value="1"/>
</dbReference>
<evidence type="ECO:0000256" key="1">
    <source>
        <dbReference type="ARBA" id="ARBA00009219"/>
    </source>
</evidence>
<dbReference type="EMBL" id="MU151095">
    <property type="protein sequence ID" value="KAF9450911.1"/>
    <property type="molecule type" value="Genomic_DNA"/>
</dbReference>
<reference evidence="4" key="1">
    <citation type="submission" date="2020-11" db="EMBL/GenBank/DDBJ databases">
        <authorList>
            <consortium name="DOE Joint Genome Institute"/>
            <person name="Ahrendt S."/>
            <person name="Riley R."/>
            <person name="Andreopoulos W."/>
            <person name="Labutti K."/>
            <person name="Pangilinan J."/>
            <person name="Ruiz-Duenas F.J."/>
            <person name="Barrasa J.M."/>
            <person name="Sanchez-Garcia M."/>
            <person name="Camarero S."/>
            <person name="Miyauchi S."/>
            <person name="Serrano A."/>
            <person name="Linde D."/>
            <person name="Babiker R."/>
            <person name="Drula E."/>
            <person name="Ayuso-Fernandez I."/>
            <person name="Pacheco R."/>
            <person name="Padilla G."/>
            <person name="Ferreira P."/>
            <person name="Barriuso J."/>
            <person name="Kellner H."/>
            <person name="Castanera R."/>
            <person name="Alfaro M."/>
            <person name="Ramirez L."/>
            <person name="Pisabarro A.G."/>
            <person name="Kuo A."/>
            <person name="Tritt A."/>
            <person name="Lipzen A."/>
            <person name="He G."/>
            <person name="Yan M."/>
            <person name="Ng V."/>
            <person name="Cullen D."/>
            <person name="Martin F."/>
            <person name="Rosso M.-N."/>
            <person name="Henrissat B."/>
            <person name="Hibbett D."/>
            <person name="Martinez A.T."/>
            <person name="Grigoriev I.V."/>
        </authorList>
    </citation>
    <scope>NUCLEOTIDE SEQUENCE</scope>
    <source>
        <strain evidence="4">MF-IS2</strain>
    </source>
</reference>
<dbReference type="InterPro" id="IPR050177">
    <property type="entry name" value="Lipid_A_modif_metabolic_enz"/>
</dbReference>
<comment type="similarity">
    <text evidence="1">Belongs to the 3-beta-HSD family.</text>
</comment>
<organism evidence="4 5">
    <name type="scientific">Macrolepiota fuliginosa MF-IS2</name>
    <dbReference type="NCBI Taxonomy" id="1400762"/>
    <lineage>
        <taxon>Eukaryota</taxon>
        <taxon>Fungi</taxon>
        <taxon>Dikarya</taxon>
        <taxon>Basidiomycota</taxon>
        <taxon>Agaricomycotina</taxon>
        <taxon>Agaricomycetes</taxon>
        <taxon>Agaricomycetidae</taxon>
        <taxon>Agaricales</taxon>
        <taxon>Agaricineae</taxon>
        <taxon>Agaricaceae</taxon>
        <taxon>Macrolepiota</taxon>
    </lineage>
</organism>
<evidence type="ECO:0000259" key="3">
    <source>
        <dbReference type="Pfam" id="PF01073"/>
    </source>
</evidence>
<dbReference type="Proteomes" id="UP000807342">
    <property type="component" value="Unassembled WGS sequence"/>
</dbReference>
<comment type="caution">
    <text evidence="4">The sequence shown here is derived from an EMBL/GenBank/DDBJ whole genome shotgun (WGS) entry which is preliminary data.</text>
</comment>
<dbReference type="InterPro" id="IPR036291">
    <property type="entry name" value="NAD(P)-bd_dom_sf"/>
</dbReference>
<evidence type="ECO:0000313" key="5">
    <source>
        <dbReference type="Proteomes" id="UP000807342"/>
    </source>
</evidence>